<protein>
    <submittedName>
        <fullName evidence="3">Glutamic acid-rich protein-like isoform X1</fullName>
    </submittedName>
</protein>
<dbReference type="PANTHER" id="PTHR34660">
    <property type="entry name" value="MYB-LIKE PROTEIN X"/>
    <property type="match status" value="1"/>
</dbReference>
<dbReference type="RefSeq" id="XP_010266831.1">
    <property type="nucleotide sequence ID" value="XM_010268529.2"/>
</dbReference>
<evidence type="ECO:0000313" key="3">
    <source>
        <dbReference type="RefSeq" id="XP_010266831.1"/>
    </source>
</evidence>
<dbReference type="Proteomes" id="UP000189703">
    <property type="component" value="Unplaced"/>
</dbReference>
<feature type="compositionally biased region" description="Polar residues" evidence="1">
    <location>
        <begin position="127"/>
        <end position="137"/>
    </location>
</feature>
<feature type="compositionally biased region" description="Polar residues" evidence="1">
    <location>
        <begin position="105"/>
        <end position="119"/>
    </location>
</feature>
<feature type="compositionally biased region" description="Pro residues" evidence="1">
    <location>
        <begin position="1"/>
        <end position="11"/>
    </location>
</feature>
<dbReference type="GeneID" id="104604255"/>
<dbReference type="OMA" id="DESWWLM"/>
<dbReference type="OrthoDB" id="778084at2759"/>
<sequence>MSRCFPYPPPGYERKNGADALTESIKREKDKAKKERRKEKKREKKEKKEKDRTRDKGEVGKKHNDEKKHKKSKVDQKGGEHPKNIQDDSEQLEKSVLTEDHGQAAVSQNVYDSSDSTGNSHKRKRLSSPSDGSQNNGSILRIRLPLMKHKEPEALPSKAVSSCNSIGSDVVAQGRCEVTHRSGNEQACSSSCRIETATAVQNSHVKASSSSIELPCSTSSIGIVAQDKAPSSTCGVPKRDKIKKELQKYRDLVENWVPPPIQREYAEFDDQDWLFEVKPHGRHEAKRVKVDSDSLCRGSSDLWPQACYLPEVDVYALPYTVPF</sequence>
<feature type="compositionally biased region" description="Basic and acidic residues" evidence="1">
    <location>
        <begin position="24"/>
        <end position="33"/>
    </location>
</feature>
<organism evidence="2 3">
    <name type="scientific">Nelumbo nucifera</name>
    <name type="common">Sacred lotus</name>
    <dbReference type="NCBI Taxonomy" id="4432"/>
    <lineage>
        <taxon>Eukaryota</taxon>
        <taxon>Viridiplantae</taxon>
        <taxon>Streptophyta</taxon>
        <taxon>Embryophyta</taxon>
        <taxon>Tracheophyta</taxon>
        <taxon>Spermatophyta</taxon>
        <taxon>Magnoliopsida</taxon>
        <taxon>Proteales</taxon>
        <taxon>Nelumbonaceae</taxon>
        <taxon>Nelumbo</taxon>
    </lineage>
</organism>
<evidence type="ECO:0000256" key="1">
    <source>
        <dbReference type="SAM" id="MobiDB-lite"/>
    </source>
</evidence>
<gene>
    <name evidence="3" type="primary">LOC104604255</name>
</gene>
<dbReference type="KEGG" id="nnu:104604255"/>
<dbReference type="FunCoup" id="A0A1U8AGS2">
    <property type="interactions" value="182"/>
</dbReference>
<dbReference type="AlphaFoldDB" id="A0A1U8AGS2"/>
<dbReference type="eggNOG" id="ENOG502S556">
    <property type="taxonomic scope" value="Eukaryota"/>
</dbReference>
<proteinExistence type="predicted"/>
<keyword evidence="2" id="KW-1185">Reference proteome</keyword>
<name>A0A1U8AGS2_NELNU</name>
<accession>A0A1U8AGS2</accession>
<evidence type="ECO:0000313" key="2">
    <source>
        <dbReference type="Proteomes" id="UP000189703"/>
    </source>
</evidence>
<reference evidence="3" key="1">
    <citation type="submission" date="2025-08" db="UniProtKB">
        <authorList>
            <consortium name="RefSeq"/>
        </authorList>
    </citation>
    <scope>IDENTIFICATION</scope>
</reference>
<feature type="region of interest" description="Disordered" evidence="1">
    <location>
        <begin position="1"/>
        <end position="137"/>
    </location>
</feature>
<dbReference type="PANTHER" id="PTHR34660:SF7">
    <property type="entry name" value="DNA LIGASE-LIKE PROTEIN"/>
    <property type="match status" value="1"/>
</dbReference>
<dbReference type="InParanoid" id="A0A1U8AGS2"/>
<feature type="compositionally biased region" description="Basic residues" evidence="1">
    <location>
        <begin position="34"/>
        <end position="45"/>
    </location>
</feature>
<dbReference type="STRING" id="4432.A0A1U8AGS2"/>
<feature type="compositionally biased region" description="Basic and acidic residues" evidence="1">
    <location>
        <begin position="46"/>
        <end position="102"/>
    </location>
</feature>